<evidence type="ECO:0000256" key="2">
    <source>
        <dbReference type="ARBA" id="ARBA00022942"/>
    </source>
</evidence>
<dbReference type="OrthoDB" id="1418352at2759"/>
<dbReference type="SMART" id="SM00088">
    <property type="entry name" value="PINT"/>
    <property type="match status" value="1"/>
</dbReference>
<dbReference type="SUPFAM" id="SSF46785">
    <property type="entry name" value="Winged helix' DNA-binding domain"/>
    <property type="match status" value="1"/>
</dbReference>
<dbReference type="Pfam" id="PF01399">
    <property type="entry name" value="PCI"/>
    <property type="match status" value="1"/>
</dbReference>
<reference evidence="5 6" key="1">
    <citation type="submission" date="2019-07" db="EMBL/GenBank/DDBJ databases">
        <title>Annotation for the trematode Paragonimus westermani.</title>
        <authorList>
            <person name="Choi Y.-J."/>
        </authorList>
    </citation>
    <scope>NUCLEOTIDE SEQUENCE [LARGE SCALE GENOMIC DNA]</scope>
    <source>
        <strain evidence="5">180907_Pwestermani</strain>
    </source>
</reference>
<comment type="subunit">
    <text evidence="3">Component of the lid subcomplex of the 19S proteasome regulatory particle complex (also named PA700 complex). The 26S proteasome consists of a 20S proteasome core and two 19S regulatory subunits.</text>
</comment>
<organism evidence="5 6">
    <name type="scientific">Paragonimus westermani</name>
    <dbReference type="NCBI Taxonomy" id="34504"/>
    <lineage>
        <taxon>Eukaryota</taxon>
        <taxon>Metazoa</taxon>
        <taxon>Spiralia</taxon>
        <taxon>Lophotrochozoa</taxon>
        <taxon>Platyhelminthes</taxon>
        <taxon>Trematoda</taxon>
        <taxon>Digenea</taxon>
        <taxon>Plagiorchiida</taxon>
        <taxon>Troglotremata</taxon>
        <taxon>Troglotrematidae</taxon>
        <taxon>Paragonimus</taxon>
    </lineage>
</organism>
<keyword evidence="2" id="KW-0647">Proteasome</keyword>
<proteinExistence type="inferred from homology"/>
<evidence type="ECO:0000313" key="5">
    <source>
        <dbReference type="EMBL" id="KAF8565315.1"/>
    </source>
</evidence>
<dbReference type="Pfam" id="PF18055">
    <property type="entry name" value="RPN6_N"/>
    <property type="match status" value="1"/>
</dbReference>
<comment type="caution">
    <text evidence="5">The sequence shown here is derived from an EMBL/GenBank/DDBJ whole genome shotgun (WGS) entry which is preliminary data.</text>
</comment>
<feature type="domain" description="PCI" evidence="4">
    <location>
        <begin position="217"/>
        <end position="388"/>
    </location>
</feature>
<dbReference type="InterPro" id="IPR036390">
    <property type="entry name" value="WH_DNA-bd_sf"/>
</dbReference>
<comment type="similarity">
    <text evidence="1">Belongs to the proteasome subunit S9 family.</text>
</comment>
<dbReference type="InterPro" id="IPR040773">
    <property type="entry name" value="Rpn6_N"/>
</dbReference>
<dbReference type="GO" id="GO:0000502">
    <property type="term" value="C:proteasome complex"/>
    <property type="evidence" value="ECO:0007669"/>
    <property type="project" value="UniProtKB-KW"/>
</dbReference>
<sequence length="418" mass="46850">MAAADVLKAVSSETDLAKRMQIYQSIVRTDVAESDEIAVKAKEQAILELGNLLAKKSDAKALADLIVLTRPFLKQISKAKAGRLVRTLVDLFLDLEAGTGREIDLCRECIDWANQERRVFLRQALETRLMGLFYENGLYEDALKLGNALLRELKKLDDKALLVEVQLMESQVYYRLGNLQRSRAALTSARTTANGIYCPPRLQASLDLLSGILHAADERDFKTACSYFYEAFEGFDSINSNRAVDSLKYMLLSKIMLNTPEEIPTILTSKLALKYNSTHLDAMREVGIAAKNRSLGEFSAVRTKYTTELSEDPVVNRHLNSFYDTLFGQNLLKLIEPYSRVQIGHIAKLIQLPLETVEKKLSQMILDNEHKGILDQGSGVLVLREPQCEGKDYPLALAAVQSLNGIVDMLFQKTTKLK</sequence>
<dbReference type="AlphaFoldDB" id="A0A8T0DBV5"/>
<name>A0A8T0DBV5_9TREM</name>
<gene>
    <name evidence="5" type="ORF">P879_05757</name>
</gene>
<evidence type="ECO:0000259" key="4">
    <source>
        <dbReference type="PROSITE" id="PS50250"/>
    </source>
</evidence>
<protein>
    <recommendedName>
        <fullName evidence="4">PCI domain-containing protein</fullName>
    </recommendedName>
</protein>
<dbReference type="FunFam" id="1.25.40.570:FF:000016">
    <property type="entry name" value="26S proteasome regulatory subunit"/>
    <property type="match status" value="1"/>
</dbReference>
<dbReference type="Proteomes" id="UP000699462">
    <property type="component" value="Unassembled WGS sequence"/>
</dbReference>
<dbReference type="EMBL" id="JTDF01006976">
    <property type="protein sequence ID" value="KAF8565315.1"/>
    <property type="molecule type" value="Genomic_DNA"/>
</dbReference>
<dbReference type="PANTHER" id="PTHR10678">
    <property type="entry name" value="26S PROTEASOME NON-ATPASE REGULATORY SUBUNIT 11/COP9 SIGNALOSOME COMPLEX SUBUNIT 2"/>
    <property type="match status" value="1"/>
</dbReference>
<evidence type="ECO:0000313" key="6">
    <source>
        <dbReference type="Proteomes" id="UP000699462"/>
    </source>
</evidence>
<dbReference type="InterPro" id="IPR000717">
    <property type="entry name" value="PCI_dom"/>
</dbReference>
<accession>A0A8T0DBV5</accession>
<dbReference type="PROSITE" id="PS50250">
    <property type="entry name" value="PCI"/>
    <property type="match status" value="1"/>
</dbReference>
<evidence type="ECO:0000256" key="1">
    <source>
        <dbReference type="ARBA" id="ARBA00007454"/>
    </source>
</evidence>
<dbReference type="Gene3D" id="1.25.40.570">
    <property type="match status" value="1"/>
</dbReference>
<keyword evidence="6" id="KW-1185">Reference proteome</keyword>
<dbReference type="InterPro" id="IPR050871">
    <property type="entry name" value="26S_Proteasome/COP9_Components"/>
</dbReference>
<dbReference type="SMART" id="SM00753">
    <property type="entry name" value="PAM"/>
    <property type="match status" value="1"/>
</dbReference>
<evidence type="ECO:0000256" key="3">
    <source>
        <dbReference type="ARBA" id="ARBA00062507"/>
    </source>
</evidence>